<name>U4QX27_9FIRM</name>
<dbReference type="STRING" id="1330534.L323_18525"/>
<dbReference type="PATRIC" id="fig|1330534.3.peg.3676"/>
<organism evidence="1 2">
    <name type="scientific">Ruminiclostridium papyrosolvens C7</name>
    <dbReference type="NCBI Taxonomy" id="1330534"/>
    <lineage>
        <taxon>Bacteria</taxon>
        <taxon>Bacillati</taxon>
        <taxon>Bacillota</taxon>
        <taxon>Clostridia</taxon>
        <taxon>Eubacteriales</taxon>
        <taxon>Oscillospiraceae</taxon>
        <taxon>Ruminiclostridium</taxon>
    </lineage>
</organism>
<dbReference type="Proteomes" id="UP000016860">
    <property type="component" value="Unassembled WGS sequence"/>
</dbReference>
<sequence length="251" mass="28538">MDRKEIIKALEKHFEVKAKYMGAPSFAYQIEGPEEILMIDRVGRITTEDGTVVELERLLNGPKMTAVNEAVNETEILELEVALPMEGHTGVTLRNLVNMIYSKQILIKKAFDAETDIVSTDFISNINKTEIQTLEDFQKALHDHGQGCCRGLEFDFNNRNITFKFAGNLQEPHKLQAYTYFVSLLSNSAKELKYALPKATDTDNEKFTMRTWLIRLGLKGKEYKKAREVILQNLSGNGAFRNTKTAGEYFS</sequence>
<dbReference type="RefSeq" id="WP_020817077.1">
    <property type="nucleotide sequence ID" value="NZ_ATAY01000094.1"/>
</dbReference>
<dbReference type="AlphaFoldDB" id="U4QX27"/>
<evidence type="ECO:0008006" key="3">
    <source>
        <dbReference type="Google" id="ProtNLM"/>
    </source>
</evidence>
<evidence type="ECO:0000313" key="1">
    <source>
        <dbReference type="EMBL" id="EPR08118.1"/>
    </source>
</evidence>
<dbReference type="EMBL" id="ATAY01000094">
    <property type="protein sequence ID" value="EPR08118.1"/>
    <property type="molecule type" value="Genomic_DNA"/>
</dbReference>
<gene>
    <name evidence="1" type="ORF">L323_18525</name>
</gene>
<dbReference type="OrthoDB" id="9775356at2"/>
<accession>U4QX27</accession>
<proteinExistence type="predicted"/>
<reference evidence="1 2" key="1">
    <citation type="journal article" date="2013" name="Genome Announc.">
        <title>Draft Genome Sequence of the Cellulolytic Bacterium Clostridium papyrosolvens C7 (ATCC 700395).</title>
        <authorList>
            <person name="Zepeda V."/>
            <person name="Dassa B."/>
            <person name="Borovok I."/>
            <person name="Lamed R."/>
            <person name="Bayer E.A."/>
            <person name="Cate J.H."/>
        </authorList>
    </citation>
    <scope>NUCLEOTIDE SEQUENCE [LARGE SCALE GENOMIC DNA]</scope>
    <source>
        <strain evidence="1 2">C7</strain>
    </source>
</reference>
<comment type="caution">
    <text evidence="1">The sequence shown here is derived from an EMBL/GenBank/DDBJ whole genome shotgun (WGS) entry which is preliminary data.</text>
</comment>
<protein>
    <recommendedName>
        <fullName evidence="3">Virulence-related protein</fullName>
    </recommendedName>
</protein>
<evidence type="ECO:0000313" key="2">
    <source>
        <dbReference type="Proteomes" id="UP000016860"/>
    </source>
</evidence>